<proteinExistence type="predicted"/>
<keyword evidence="2" id="KW-1185">Reference proteome</keyword>
<dbReference type="RefSeq" id="WP_175152615.1">
    <property type="nucleotide sequence ID" value="NZ_CADIKK010000033.1"/>
</dbReference>
<evidence type="ECO:0000313" key="2">
    <source>
        <dbReference type="Proteomes" id="UP000494365"/>
    </source>
</evidence>
<dbReference type="AlphaFoldDB" id="A0A6S7BKU6"/>
<protein>
    <recommendedName>
        <fullName evidence="3">HEXXH motif domain-containing protein</fullName>
    </recommendedName>
</protein>
<gene>
    <name evidence="1" type="ORF">LMG28614_05602</name>
</gene>
<evidence type="ECO:0008006" key="3">
    <source>
        <dbReference type="Google" id="ProtNLM"/>
    </source>
</evidence>
<dbReference type="EMBL" id="CADIKK010000033">
    <property type="protein sequence ID" value="CAB3802406.1"/>
    <property type="molecule type" value="Genomic_DNA"/>
</dbReference>
<organism evidence="1 2">
    <name type="scientific">Paraburkholderia ultramafica</name>
    <dbReference type="NCBI Taxonomy" id="1544867"/>
    <lineage>
        <taxon>Bacteria</taxon>
        <taxon>Pseudomonadati</taxon>
        <taxon>Pseudomonadota</taxon>
        <taxon>Betaproteobacteria</taxon>
        <taxon>Burkholderiales</taxon>
        <taxon>Burkholderiaceae</taxon>
        <taxon>Paraburkholderia</taxon>
    </lineage>
</organism>
<evidence type="ECO:0000313" key="1">
    <source>
        <dbReference type="EMBL" id="CAB3802406.1"/>
    </source>
</evidence>
<dbReference type="Proteomes" id="UP000494365">
    <property type="component" value="Unassembled WGS sequence"/>
</dbReference>
<dbReference type="NCBIfam" id="TIGR04267">
    <property type="entry name" value="mod_HExxH"/>
    <property type="match status" value="1"/>
</dbReference>
<reference evidence="1 2" key="1">
    <citation type="submission" date="2020-04" db="EMBL/GenBank/DDBJ databases">
        <authorList>
            <person name="De Canck E."/>
        </authorList>
    </citation>
    <scope>NUCLEOTIDE SEQUENCE [LARGE SCALE GENOMIC DNA]</scope>
    <source>
        <strain evidence="1 2">LMG 28614</strain>
    </source>
</reference>
<name>A0A6S7BKU6_9BURK</name>
<accession>A0A6S7BKU6</accession>
<sequence>MSTNTPWDWIPDQRAWCEDVARGAEAWSPAPGLCLPVDEFRKGIRRAADEGLDWILHPCMSRLTQATPVEPARDLILAAWVAGHTGCPGEIELTSPVELWSAAGDKKMRAGRCALRALGAAMVERGPTQLALDLWCRSTGVVTAGSWASLDNTSLSSRRPELTQSIHQFLTLMSALAQATPSLLAWVLAATRVLRPLVPIAGYARSSHDPEVPGLIEADLSRGPTQTIELIAHETAHLHLRAAQAAAPLVDPHHRSTYHSPLRREPRPLIGILLAYHALAYICAALRQVTAAAILSPKTAARALDDLARRCDDARATMDRARCHLTPAGAQFLDRTHKVADFVFI</sequence>
<dbReference type="InterPro" id="IPR026337">
    <property type="entry name" value="AKG_HExxH"/>
</dbReference>